<gene>
    <name evidence="3" type="ORF">OH76DRAFT_1256100</name>
</gene>
<evidence type="ECO:0000259" key="2">
    <source>
        <dbReference type="Pfam" id="PF20415"/>
    </source>
</evidence>
<evidence type="ECO:0000256" key="1">
    <source>
        <dbReference type="SAM" id="MobiDB-lite"/>
    </source>
</evidence>
<dbReference type="Pfam" id="PF20415">
    <property type="entry name" value="DUF6699"/>
    <property type="match status" value="1"/>
</dbReference>
<feature type="compositionally biased region" description="Basic and acidic residues" evidence="1">
    <location>
        <begin position="1"/>
        <end position="11"/>
    </location>
</feature>
<protein>
    <recommendedName>
        <fullName evidence="2">DUF6699 domain-containing protein</fullName>
    </recommendedName>
</protein>
<evidence type="ECO:0000313" key="3">
    <source>
        <dbReference type="EMBL" id="RDX42912.1"/>
    </source>
</evidence>
<proteinExistence type="predicted"/>
<sequence>MESKKKVRFADIPRTPSPSSSSTSFGSSPGPSTPPQPYLIQSSPTVARPAEYPPWQLNTPRPSTTRMPSPPCVPAVVNVEPDSRPSIDPLLSVPPYRLHPPPLRWDVAEHPNNITLGSVGSPRARELSHEDLASCAVRRSANGSPMMLRRITLVFPGLPLMVEIEPAEGPVLTPTPRPYLTVGDVLYGLYKALRLSVPPREFDALNRAHRESVRRAFEKRLASDRENYEKNVHHGVRRIDYLGEMRQFVGLRPATVLETPAGQGRGEVFSVVLAPAH</sequence>
<reference evidence="3 4" key="1">
    <citation type="journal article" date="2018" name="Biotechnol. Biofuels">
        <title>Integrative visual omics of the white-rot fungus Polyporus brumalis exposes the biotechnological potential of its oxidative enzymes for delignifying raw plant biomass.</title>
        <authorList>
            <person name="Miyauchi S."/>
            <person name="Rancon A."/>
            <person name="Drula E."/>
            <person name="Hage H."/>
            <person name="Chaduli D."/>
            <person name="Favel A."/>
            <person name="Grisel S."/>
            <person name="Henrissat B."/>
            <person name="Herpoel-Gimbert I."/>
            <person name="Ruiz-Duenas F.J."/>
            <person name="Chevret D."/>
            <person name="Hainaut M."/>
            <person name="Lin J."/>
            <person name="Wang M."/>
            <person name="Pangilinan J."/>
            <person name="Lipzen A."/>
            <person name="Lesage-Meessen L."/>
            <person name="Navarro D."/>
            <person name="Riley R."/>
            <person name="Grigoriev I.V."/>
            <person name="Zhou S."/>
            <person name="Raouche S."/>
            <person name="Rosso M.N."/>
        </authorList>
    </citation>
    <scope>NUCLEOTIDE SEQUENCE [LARGE SCALE GENOMIC DNA]</scope>
    <source>
        <strain evidence="3 4">BRFM 1820</strain>
    </source>
</reference>
<accession>A0A371CRJ1</accession>
<dbReference type="AlphaFoldDB" id="A0A371CRJ1"/>
<organism evidence="3 4">
    <name type="scientific">Lentinus brumalis</name>
    <dbReference type="NCBI Taxonomy" id="2498619"/>
    <lineage>
        <taxon>Eukaryota</taxon>
        <taxon>Fungi</taxon>
        <taxon>Dikarya</taxon>
        <taxon>Basidiomycota</taxon>
        <taxon>Agaricomycotina</taxon>
        <taxon>Agaricomycetes</taxon>
        <taxon>Polyporales</taxon>
        <taxon>Polyporaceae</taxon>
        <taxon>Lentinus</taxon>
    </lineage>
</organism>
<feature type="region of interest" description="Disordered" evidence="1">
    <location>
        <begin position="1"/>
        <end position="69"/>
    </location>
</feature>
<name>A0A371CRJ1_9APHY</name>
<dbReference type="Proteomes" id="UP000256964">
    <property type="component" value="Unassembled WGS sequence"/>
</dbReference>
<dbReference type="OrthoDB" id="3144234at2759"/>
<dbReference type="EMBL" id="KZ857474">
    <property type="protein sequence ID" value="RDX42912.1"/>
    <property type="molecule type" value="Genomic_DNA"/>
</dbReference>
<dbReference type="InterPro" id="IPR046522">
    <property type="entry name" value="DUF6699"/>
</dbReference>
<feature type="domain" description="DUF6699" evidence="2">
    <location>
        <begin position="103"/>
        <end position="253"/>
    </location>
</feature>
<evidence type="ECO:0000313" key="4">
    <source>
        <dbReference type="Proteomes" id="UP000256964"/>
    </source>
</evidence>
<feature type="compositionally biased region" description="Low complexity" evidence="1">
    <location>
        <begin position="17"/>
        <end position="30"/>
    </location>
</feature>
<keyword evidence="4" id="KW-1185">Reference proteome</keyword>